<dbReference type="AlphaFoldDB" id="A0AAX3N1S1"/>
<name>A0AAX3N1S1_9BACL</name>
<keyword evidence="1" id="KW-1133">Transmembrane helix</keyword>
<protein>
    <submittedName>
        <fullName evidence="2">Uncharacterized protein</fullName>
    </submittedName>
</protein>
<organism evidence="2 3">
    <name type="scientific">Paenibacillus urinalis</name>
    <dbReference type="NCBI Taxonomy" id="521520"/>
    <lineage>
        <taxon>Bacteria</taxon>
        <taxon>Bacillati</taxon>
        <taxon>Bacillota</taxon>
        <taxon>Bacilli</taxon>
        <taxon>Bacillales</taxon>
        <taxon>Paenibacillaceae</taxon>
        <taxon>Paenibacillus</taxon>
    </lineage>
</organism>
<gene>
    <name evidence="2" type="ORF">PUW23_04320</name>
</gene>
<reference evidence="2" key="1">
    <citation type="submission" date="2023-02" db="EMBL/GenBank/DDBJ databases">
        <title>Pathogen: clinical or host-associated sample.</title>
        <authorList>
            <person name="Hergert J."/>
            <person name="Casey R."/>
            <person name="Wagner J."/>
            <person name="Young E.L."/>
            <person name="Oakeson K.F."/>
        </authorList>
    </citation>
    <scope>NUCLEOTIDE SEQUENCE</scope>
    <source>
        <strain evidence="2">2022CK-00830</strain>
    </source>
</reference>
<sequence length="45" mass="5013">MLDILGIVLVIVIIGVTPAIYRIHKRIAKLEERVRQLEGSSGDAR</sequence>
<accession>A0AAX3N1S1</accession>
<keyword evidence="1" id="KW-0812">Transmembrane</keyword>
<dbReference type="EMBL" id="CP118101">
    <property type="protein sequence ID" value="WDH83477.1"/>
    <property type="molecule type" value="Genomic_DNA"/>
</dbReference>
<dbReference type="Proteomes" id="UP001220962">
    <property type="component" value="Chromosome"/>
</dbReference>
<evidence type="ECO:0000313" key="3">
    <source>
        <dbReference type="Proteomes" id="UP001220962"/>
    </source>
</evidence>
<evidence type="ECO:0000256" key="1">
    <source>
        <dbReference type="SAM" id="Phobius"/>
    </source>
</evidence>
<proteinExistence type="predicted"/>
<dbReference type="RefSeq" id="WP_274359564.1">
    <property type="nucleotide sequence ID" value="NZ_CP118101.1"/>
</dbReference>
<feature type="transmembrane region" description="Helical" evidence="1">
    <location>
        <begin position="6"/>
        <end position="23"/>
    </location>
</feature>
<keyword evidence="1" id="KW-0472">Membrane</keyword>
<evidence type="ECO:0000313" key="2">
    <source>
        <dbReference type="EMBL" id="WDH83477.1"/>
    </source>
</evidence>